<reference evidence="13 14" key="1">
    <citation type="journal article" date="2017" name="G3 (Bethesda)">
        <title>The Physical Genome Mapping of Anopheles albimanus Corrected Scaffold Misassemblies and Identified Interarm Rearrangements in Genus Anopheles.</title>
        <authorList>
            <person name="Artemov G.N."/>
            <person name="Peery A.N."/>
            <person name="Jiang X."/>
            <person name="Tu Z."/>
            <person name="Stegniy V.N."/>
            <person name="Sharakhova M.V."/>
            <person name="Sharakhov I.V."/>
        </authorList>
    </citation>
    <scope>NUCLEOTIDE SEQUENCE [LARGE SCALE GENOMIC DNA]</scope>
    <source>
        <strain evidence="13 14">ALBI9_A</strain>
    </source>
</reference>
<feature type="compositionally biased region" description="Low complexity" evidence="12">
    <location>
        <begin position="370"/>
        <end position="379"/>
    </location>
</feature>
<dbReference type="FunFam" id="2.10.110.10:FF:000032">
    <property type="entry name" value="LIM/homeobox protein Lhx3"/>
    <property type="match status" value="1"/>
</dbReference>
<dbReference type="EnsemblMetazoa" id="AALB001723-RA">
    <property type="protein sequence ID" value="AALB001723-PA"/>
    <property type="gene ID" value="AALB001723"/>
</dbReference>
<name>A0A182F5I0_ANOAL</name>
<dbReference type="STRING" id="7167.A0A182F5I0"/>
<evidence type="ECO:0000256" key="10">
    <source>
        <dbReference type="PROSITE-ProRule" id="PRU00125"/>
    </source>
</evidence>
<dbReference type="PROSITE" id="PS00027">
    <property type="entry name" value="HOMEOBOX_1"/>
    <property type="match status" value="1"/>
</dbReference>
<evidence type="ECO:0000256" key="9">
    <source>
        <dbReference type="PROSITE-ProRule" id="PRU00108"/>
    </source>
</evidence>
<dbReference type="SUPFAM" id="SSF57716">
    <property type="entry name" value="Glucocorticoid receptor-like (DNA-binding domain)"/>
    <property type="match status" value="2"/>
</dbReference>
<dbReference type="FunFam" id="1.10.10.60:FF:000219">
    <property type="entry name" value="LIM/homeobox protein Lhx3"/>
    <property type="match status" value="1"/>
</dbReference>
<dbReference type="CDD" id="cd09368">
    <property type="entry name" value="LIM1_Lhx3_Lhx4"/>
    <property type="match status" value="1"/>
</dbReference>
<evidence type="ECO:0000256" key="12">
    <source>
        <dbReference type="SAM" id="MobiDB-lite"/>
    </source>
</evidence>
<dbReference type="InterPro" id="IPR001781">
    <property type="entry name" value="Znf_LIM"/>
</dbReference>
<keyword evidence="3" id="KW-0677">Repeat</keyword>
<feature type="compositionally biased region" description="Pro residues" evidence="12">
    <location>
        <begin position="356"/>
        <end position="369"/>
    </location>
</feature>
<keyword evidence="7 9" id="KW-0371">Homeobox</keyword>
<dbReference type="Pfam" id="PF00412">
    <property type="entry name" value="LIM"/>
    <property type="match status" value="2"/>
</dbReference>
<dbReference type="Pfam" id="PF00046">
    <property type="entry name" value="Homeodomain"/>
    <property type="match status" value="1"/>
</dbReference>
<evidence type="ECO:0000256" key="11">
    <source>
        <dbReference type="RuleBase" id="RU000682"/>
    </source>
</evidence>
<evidence type="ECO:0000313" key="13">
    <source>
        <dbReference type="EnsemblMetazoa" id="AALB001723-PA"/>
    </source>
</evidence>
<evidence type="ECO:0000256" key="3">
    <source>
        <dbReference type="ARBA" id="ARBA00022737"/>
    </source>
</evidence>
<evidence type="ECO:0000256" key="2">
    <source>
        <dbReference type="ARBA" id="ARBA00022723"/>
    </source>
</evidence>
<dbReference type="GO" id="GO:0000981">
    <property type="term" value="F:DNA-binding transcription factor activity, RNA polymerase II-specific"/>
    <property type="evidence" value="ECO:0007669"/>
    <property type="project" value="InterPro"/>
</dbReference>
<dbReference type="InterPro" id="IPR001356">
    <property type="entry name" value="HD"/>
</dbReference>
<evidence type="ECO:0000256" key="7">
    <source>
        <dbReference type="ARBA" id="ARBA00023155"/>
    </source>
</evidence>
<dbReference type="PROSITE" id="PS50071">
    <property type="entry name" value="HOMEOBOX_2"/>
    <property type="match status" value="1"/>
</dbReference>
<keyword evidence="6 9" id="KW-0238">DNA-binding</keyword>
<evidence type="ECO:0000256" key="1">
    <source>
        <dbReference type="ARBA" id="ARBA00004123"/>
    </source>
</evidence>
<dbReference type="SMART" id="SM00389">
    <property type="entry name" value="HOX"/>
    <property type="match status" value="1"/>
</dbReference>
<dbReference type="PANTHER" id="PTHR24208:SF128">
    <property type="entry name" value="LIM3, ISOFORM G"/>
    <property type="match status" value="1"/>
</dbReference>
<dbReference type="InterPro" id="IPR017970">
    <property type="entry name" value="Homeobox_CS"/>
</dbReference>
<dbReference type="Gene3D" id="2.10.110.10">
    <property type="entry name" value="Cysteine Rich Protein"/>
    <property type="match status" value="2"/>
</dbReference>
<dbReference type="CDD" id="cd00086">
    <property type="entry name" value="homeodomain"/>
    <property type="match status" value="1"/>
</dbReference>
<reference evidence="13" key="2">
    <citation type="submission" date="2022-08" db="UniProtKB">
        <authorList>
            <consortium name="EnsemblMetazoa"/>
        </authorList>
    </citation>
    <scope>IDENTIFICATION</scope>
    <source>
        <strain evidence="13">STECLA/ALBI9_A</strain>
    </source>
</reference>
<dbReference type="Gene3D" id="1.10.10.60">
    <property type="entry name" value="Homeodomain-like"/>
    <property type="match status" value="1"/>
</dbReference>
<feature type="compositionally biased region" description="Low complexity" evidence="12">
    <location>
        <begin position="444"/>
        <end position="457"/>
    </location>
</feature>
<dbReference type="SMART" id="SM00132">
    <property type="entry name" value="LIM"/>
    <property type="match status" value="2"/>
</dbReference>
<comment type="subcellular location">
    <subcellularLocation>
        <location evidence="1 9 11">Nucleus</location>
    </subcellularLocation>
</comment>
<accession>A0A182F5I0</accession>
<dbReference type="VEuPathDB" id="VectorBase:AALB001723"/>
<dbReference type="AlphaFoldDB" id="A0A182F5I0"/>
<keyword evidence="2 10" id="KW-0479">Metal-binding</keyword>
<organism evidence="13 14">
    <name type="scientific">Anopheles albimanus</name>
    <name type="common">New world malaria mosquito</name>
    <dbReference type="NCBI Taxonomy" id="7167"/>
    <lineage>
        <taxon>Eukaryota</taxon>
        <taxon>Metazoa</taxon>
        <taxon>Ecdysozoa</taxon>
        <taxon>Arthropoda</taxon>
        <taxon>Hexapoda</taxon>
        <taxon>Insecta</taxon>
        <taxon>Pterygota</taxon>
        <taxon>Neoptera</taxon>
        <taxon>Endopterygota</taxon>
        <taxon>Diptera</taxon>
        <taxon>Nematocera</taxon>
        <taxon>Culicoidea</taxon>
        <taxon>Culicidae</taxon>
        <taxon>Anophelinae</taxon>
        <taxon>Anopheles</taxon>
    </lineage>
</organism>
<keyword evidence="5 10" id="KW-0440">LIM domain</keyword>
<evidence type="ECO:0000256" key="8">
    <source>
        <dbReference type="ARBA" id="ARBA00023242"/>
    </source>
</evidence>
<dbReference type="Proteomes" id="UP000069272">
    <property type="component" value="Chromosome 2L"/>
</dbReference>
<dbReference type="VEuPathDB" id="VectorBase:AALB20_032352"/>
<dbReference type="PANTHER" id="PTHR24208">
    <property type="entry name" value="LIM/HOMEOBOX PROTEIN LHX"/>
    <property type="match status" value="1"/>
</dbReference>
<feature type="compositionally biased region" description="Polar residues" evidence="12">
    <location>
        <begin position="458"/>
        <end position="473"/>
    </location>
</feature>
<dbReference type="FunFam" id="2.10.110.10:FF:000006">
    <property type="entry name" value="LIM homeobox transcription factor 1-beta"/>
    <property type="match status" value="1"/>
</dbReference>
<keyword evidence="14" id="KW-1185">Reference proteome</keyword>
<evidence type="ECO:0000256" key="6">
    <source>
        <dbReference type="ARBA" id="ARBA00023125"/>
    </source>
</evidence>
<dbReference type="CDD" id="cd09376">
    <property type="entry name" value="LIM2_Lhx3_Lhx4"/>
    <property type="match status" value="1"/>
</dbReference>
<dbReference type="PROSITE" id="PS00478">
    <property type="entry name" value="LIM_DOMAIN_1"/>
    <property type="match status" value="1"/>
</dbReference>
<dbReference type="GO" id="GO:0005634">
    <property type="term" value="C:nucleus"/>
    <property type="evidence" value="ECO:0007669"/>
    <property type="project" value="UniProtKB-SubCell"/>
</dbReference>
<evidence type="ECO:0000313" key="14">
    <source>
        <dbReference type="Proteomes" id="UP000069272"/>
    </source>
</evidence>
<sequence length="473" mass="52334">MEMLKLMMNTGDYLCGLGNGLGANNNNAILHNNNNNNNNSIDDIKKDQHRARSPDYRVPPINLDELPEVLLSTIPKCGGCHELILDRFILKVSDRTWHAKCLQCSECRVQLNEKCFARNGQLFCKDDFFKRYGTKCAACDLGIPPTQVVRRAQDNVYHLQCFMCSMCSRQLNTGDEYYLMEDCKLICKPDYEAAKAKDNMKFLIPSGLYLSDGSLDGESSNKRPRTTITAKQLETLKSAYNSSPKPARHVREQLSQDTGLDMRVVQVWFQNRRAKEKRLKKDAGRTRWSQYFRSMKGTSSPSRHDKLLDKDELKIDLDSFSHHDLSNDSYTTSNMGLEDGASPHSARGSYIHGNGSPPPYLSSHSPPPMGSGHPYGSYPDNIVYTPLGQPLSSVHPGVRPHGQHGSAVSDLSNDSSPAAGYPDFPPSPDSWLGPDCQPSQTQLPSAAGPPVAASSAGQLQSQPQPNGTSALHY</sequence>
<feature type="DNA-binding region" description="Homeobox" evidence="9">
    <location>
        <begin position="221"/>
        <end position="280"/>
    </location>
</feature>
<dbReference type="GO" id="GO:0030182">
    <property type="term" value="P:neuron differentiation"/>
    <property type="evidence" value="ECO:0007669"/>
    <property type="project" value="TreeGrafter"/>
</dbReference>
<keyword evidence="4 10" id="KW-0862">Zinc</keyword>
<keyword evidence="8 9" id="KW-0539">Nucleus</keyword>
<dbReference type="PROSITE" id="PS50023">
    <property type="entry name" value="LIM_DOMAIN_2"/>
    <property type="match status" value="2"/>
</dbReference>
<dbReference type="InterPro" id="IPR050453">
    <property type="entry name" value="LIM_Homeobox_TF"/>
</dbReference>
<evidence type="ECO:0000256" key="4">
    <source>
        <dbReference type="ARBA" id="ARBA00022833"/>
    </source>
</evidence>
<protein>
    <submittedName>
        <fullName evidence="13">Uncharacterized protein</fullName>
    </submittedName>
</protein>
<dbReference type="InterPro" id="IPR009057">
    <property type="entry name" value="Homeodomain-like_sf"/>
</dbReference>
<dbReference type="GO" id="GO:0008270">
    <property type="term" value="F:zinc ion binding"/>
    <property type="evidence" value="ECO:0007669"/>
    <property type="project" value="InterPro"/>
</dbReference>
<evidence type="ECO:0000256" key="5">
    <source>
        <dbReference type="ARBA" id="ARBA00023038"/>
    </source>
</evidence>
<feature type="region of interest" description="Disordered" evidence="12">
    <location>
        <begin position="321"/>
        <end position="473"/>
    </location>
</feature>
<dbReference type="GO" id="GO:0000977">
    <property type="term" value="F:RNA polymerase II transcription regulatory region sequence-specific DNA binding"/>
    <property type="evidence" value="ECO:0007669"/>
    <property type="project" value="TreeGrafter"/>
</dbReference>
<proteinExistence type="predicted"/>
<dbReference type="SUPFAM" id="SSF46689">
    <property type="entry name" value="Homeodomain-like"/>
    <property type="match status" value="1"/>
</dbReference>
<dbReference type="InterPro" id="IPR049594">
    <property type="entry name" value="Lhx3/4-like_LIM2"/>
</dbReference>